<gene>
    <name evidence="2" type="ORF">N7463_000413</name>
</gene>
<dbReference type="AlphaFoldDB" id="A0A9W9Y475"/>
<dbReference type="Proteomes" id="UP001149954">
    <property type="component" value="Unassembled WGS sequence"/>
</dbReference>
<evidence type="ECO:0000313" key="2">
    <source>
        <dbReference type="EMBL" id="KAJ5519960.1"/>
    </source>
</evidence>
<keyword evidence="1" id="KW-1133">Transmembrane helix</keyword>
<sequence length="242" mass="28200">MTCEVTLNRGKQQILISPAHISSFLLFCLFRFFTSIFWGWYGTHDSHTSIDRSFSYFTWLSYWGVGFYMLFAAIHTVCYARTGRSVLFDRWPRAFRVLHSLLYVTITMYPFLVTVVFWAVVFTPPWYKKTFTGWQNISQHGLNSVYALMEIIIPVTAPHPFIAIPFLLVILLLYLCVAYITHETEGWYPYFFLDAGSHGQKSKLVVGYYFGILAAVLVFFVISWALIQLRCRMTHGTTKRAR</sequence>
<feature type="transmembrane region" description="Helical" evidence="1">
    <location>
        <begin position="61"/>
        <end position="80"/>
    </location>
</feature>
<proteinExistence type="predicted"/>
<keyword evidence="1" id="KW-0812">Transmembrane</keyword>
<evidence type="ECO:0008006" key="4">
    <source>
        <dbReference type="Google" id="ProtNLM"/>
    </source>
</evidence>
<evidence type="ECO:0000313" key="3">
    <source>
        <dbReference type="Proteomes" id="UP001149954"/>
    </source>
</evidence>
<dbReference type="OrthoDB" id="419711at2759"/>
<dbReference type="PANTHER" id="PTHR12242">
    <property type="entry name" value="OS02G0130600 PROTEIN-RELATED"/>
    <property type="match status" value="1"/>
</dbReference>
<evidence type="ECO:0000256" key="1">
    <source>
        <dbReference type="SAM" id="Phobius"/>
    </source>
</evidence>
<name>A0A9W9Y475_9EURO</name>
<dbReference type="EMBL" id="JAPWDS010000001">
    <property type="protein sequence ID" value="KAJ5519960.1"/>
    <property type="molecule type" value="Genomic_DNA"/>
</dbReference>
<protein>
    <recommendedName>
        <fullName evidence="4">FAR-17a/AIG1-like protein</fullName>
    </recommendedName>
</protein>
<comment type="caution">
    <text evidence="2">The sequence shown here is derived from an EMBL/GenBank/DDBJ whole genome shotgun (WGS) entry which is preliminary data.</text>
</comment>
<accession>A0A9W9Y475</accession>
<feature type="transmembrane region" description="Helical" evidence="1">
    <location>
        <begin position="101"/>
        <end position="121"/>
    </location>
</feature>
<feature type="transmembrane region" description="Helical" evidence="1">
    <location>
        <begin position="21"/>
        <end position="41"/>
    </location>
</feature>
<feature type="transmembrane region" description="Helical" evidence="1">
    <location>
        <begin position="164"/>
        <end position="182"/>
    </location>
</feature>
<organism evidence="2 3">
    <name type="scientific">Penicillium fimorum</name>
    <dbReference type="NCBI Taxonomy" id="1882269"/>
    <lineage>
        <taxon>Eukaryota</taxon>
        <taxon>Fungi</taxon>
        <taxon>Dikarya</taxon>
        <taxon>Ascomycota</taxon>
        <taxon>Pezizomycotina</taxon>
        <taxon>Eurotiomycetes</taxon>
        <taxon>Eurotiomycetidae</taxon>
        <taxon>Eurotiales</taxon>
        <taxon>Aspergillaceae</taxon>
        <taxon>Penicillium</taxon>
    </lineage>
</organism>
<keyword evidence="3" id="KW-1185">Reference proteome</keyword>
<dbReference type="GO" id="GO:0016020">
    <property type="term" value="C:membrane"/>
    <property type="evidence" value="ECO:0007669"/>
    <property type="project" value="TreeGrafter"/>
</dbReference>
<dbReference type="PANTHER" id="PTHR12242:SF1">
    <property type="entry name" value="MYND-TYPE DOMAIN-CONTAINING PROTEIN"/>
    <property type="match status" value="1"/>
</dbReference>
<keyword evidence="1" id="KW-0472">Membrane</keyword>
<reference evidence="2" key="2">
    <citation type="journal article" date="2023" name="IMA Fungus">
        <title>Comparative genomic study of the Penicillium genus elucidates a diverse pangenome and 15 lateral gene transfer events.</title>
        <authorList>
            <person name="Petersen C."/>
            <person name="Sorensen T."/>
            <person name="Nielsen M.R."/>
            <person name="Sondergaard T.E."/>
            <person name="Sorensen J.L."/>
            <person name="Fitzpatrick D.A."/>
            <person name="Frisvad J.C."/>
            <person name="Nielsen K.L."/>
        </authorList>
    </citation>
    <scope>NUCLEOTIDE SEQUENCE</scope>
    <source>
        <strain evidence="2">IBT 29495</strain>
    </source>
</reference>
<feature type="transmembrane region" description="Helical" evidence="1">
    <location>
        <begin position="206"/>
        <end position="227"/>
    </location>
</feature>
<reference evidence="2" key="1">
    <citation type="submission" date="2022-12" db="EMBL/GenBank/DDBJ databases">
        <authorList>
            <person name="Petersen C."/>
        </authorList>
    </citation>
    <scope>NUCLEOTIDE SEQUENCE</scope>
    <source>
        <strain evidence="2">IBT 29495</strain>
    </source>
</reference>
<feature type="transmembrane region" description="Helical" evidence="1">
    <location>
        <begin position="141"/>
        <end position="157"/>
    </location>
</feature>